<protein>
    <submittedName>
        <fullName evidence="2">Uncharacterized protein</fullName>
    </submittedName>
</protein>
<dbReference type="RefSeq" id="WP_044839609.1">
    <property type="nucleotide sequence ID" value="NZ_CP059733.1"/>
</dbReference>
<dbReference type="EMBL" id="CP059733">
    <property type="protein sequence ID" value="WDE04785.1"/>
    <property type="molecule type" value="Genomic_DNA"/>
</dbReference>
<gene>
    <name evidence="2" type="ORF">SG34_026310</name>
</gene>
<feature type="signal peptide" evidence="1">
    <location>
        <begin position="1"/>
        <end position="24"/>
    </location>
</feature>
<organism evidence="2 3">
    <name type="scientific">Thalassomonas viridans</name>
    <dbReference type="NCBI Taxonomy" id="137584"/>
    <lineage>
        <taxon>Bacteria</taxon>
        <taxon>Pseudomonadati</taxon>
        <taxon>Pseudomonadota</taxon>
        <taxon>Gammaproteobacteria</taxon>
        <taxon>Alteromonadales</taxon>
        <taxon>Colwelliaceae</taxon>
        <taxon>Thalassomonas</taxon>
    </lineage>
</organism>
<reference evidence="2 3" key="1">
    <citation type="journal article" date="2015" name="Genome Announc.">
        <title>Draft Genome Sequences of Marine Isolates of Thalassomonas viridans and Thalassomonas actiniarum.</title>
        <authorList>
            <person name="Olonade I."/>
            <person name="van Zyl L.J."/>
            <person name="Trindade M."/>
        </authorList>
    </citation>
    <scope>NUCLEOTIDE SEQUENCE [LARGE SCALE GENOMIC DNA]</scope>
    <source>
        <strain evidence="2 3">XOM25</strain>
    </source>
</reference>
<name>A0AAF0C922_9GAMM</name>
<keyword evidence="3" id="KW-1185">Reference proteome</keyword>
<accession>A0AAF0C922</accession>
<evidence type="ECO:0000256" key="1">
    <source>
        <dbReference type="SAM" id="SignalP"/>
    </source>
</evidence>
<dbReference type="AlphaFoldDB" id="A0AAF0C922"/>
<feature type="chain" id="PRO_5042120251" evidence="1">
    <location>
        <begin position="25"/>
        <end position="253"/>
    </location>
</feature>
<keyword evidence="1" id="KW-0732">Signal</keyword>
<evidence type="ECO:0000313" key="3">
    <source>
        <dbReference type="Proteomes" id="UP000032352"/>
    </source>
</evidence>
<evidence type="ECO:0000313" key="2">
    <source>
        <dbReference type="EMBL" id="WDE04785.1"/>
    </source>
</evidence>
<dbReference type="KEGG" id="tvd:SG34_026310"/>
<sequence length="253" mass="28991">MNLKNKALLLSTTLLMSGSQLALAQDNSDRLTKLYHKAVIDASVAEKDEISDQLTAITPDNNKLVWNKEKNKILVVTWKSQYAYENYIKPYNKTSDKEAFVTWVTAVPEVKEFCTNFTEKKKKANQNKLNTRLKKLLGLNSTWEYDVFVELWVSPDDLFRPCTDPGINDTTCNLNFGESTPTVKNIADYKRFYQNLYYSSFRAADNIVPWTGLGYTYDWARNNTDVGMSEFIIVPSGEYEINKVTTTAEYCKA</sequence>
<dbReference type="Proteomes" id="UP000032352">
    <property type="component" value="Chromosome"/>
</dbReference>
<proteinExistence type="predicted"/>
<reference evidence="2 3" key="2">
    <citation type="journal article" date="2022" name="Mar. Drugs">
        <title>Bioassay-Guided Fractionation Leads to the Detection of Cholic Acid Generated by the Rare Thalassomonas sp.</title>
        <authorList>
            <person name="Pheiffer F."/>
            <person name="Schneider Y.K."/>
            <person name="Hansen E.H."/>
            <person name="Andersen J.H."/>
            <person name="Isaksson J."/>
            <person name="Busche T."/>
            <person name="R C."/>
            <person name="Kalinowski J."/>
            <person name="Zyl L.V."/>
            <person name="Trindade M."/>
        </authorList>
    </citation>
    <scope>NUCLEOTIDE SEQUENCE [LARGE SCALE GENOMIC DNA]</scope>
    <source>
        <strain evidence="2 3">XOM25</strain>
    </source>
</reference>